<dbReference type="PANTHER" id="PTHR30036:SF8">
    <property type="entry name" value="ABC-TYPE SUGAR TRANSPORT SYSTEM PERIPLASMIC COMPONENT-LIKE PROTEIN"/>
    <property type="match status" value="1"/>
</dbReference>
<gene>
    <name evidence="4" type="primary">lsrB</name>
    <name evidence="4" type="ORF">Pla110_06380</name>
</gene>
<evidence type="ECO:0000256" key="1">
    <source>
        <dbReference type="ARBA" id="ARBA00004196"/>
    </source>
</evidence>
<organism evidence="4 5">
    <name type="scientific">Polystyrenella longa</name>
    <dbReference type="NCBI Taxonomy" id="2528007"/>
    <lineage>
        <taxon>Bacteria</taxon>
        <taxon>Pseudomonadati</taxon>
        <taxon>Planctomycetota</taxon>
        <taxon>Planctomycetia</taxon>
        <taxon>Planctomycetales</taxon>
        <taxon>Planctomycetaceae</taxon>
        <taxon>Polystyrenella</taxon>
    </lineage>
</organism>
<comment type="subcellular location">
    <subcellularLocation>
        <location evidence="1">Cell envelope</location>
    </subcellularLocation>
</comment>
<dbReference type="Pfam" id="PF13407">
    <property type="entry name" value="Peripla_BP_4"/>
    <property type="match status" value="1"/>
</dbReference>
<feature type="domain" description="Periplasmic binding protein" evidence="3">
    <location>
        <begin position="70"/>
        <end position="327"/>
    </location>
</feature>
<dbReference type="InterPro" id="IPR025997">
    <property type="entry name" value="SBP_2_dom"/>
</dbReference>
<sequence>MLIPFNGAPLHNARKDDVVIRFPVSKRISRRSFLFCLALCGLAGFLLSGCGEKPAGEENASASSDDEIVIAVLPKLVNIDYFDACEKGAQKAAADLGVKLVYDGPQQPSGIEQNKFIETWIRQGVDAICIAPNQPKSIKRFVEQAQGRGIKVITWDSDAPDSGRAFMVNQVNDAVLGRMLIDDIAEQMGGSGKWAIAIASLDASNLNTWRKYAEEHAKEKYPDLELVDTVVTQEDAETARQMVQSLINANPDLKGIVAFDSNSVPGAAEAIKRANKVGEIALVGNSTPKSMKPYIKEGVLKSFYLWNPQQLGELTVRVAHALVSGKEIESGTELPKYGPIQLHPDDATTIIMSEPIRFTAENIDEYDFGI</sequence>
<dbReference type="EMBL" id="CP036281">
    <property type="protein sequence ID" value="QDU78934.1"/>
    <property type="molecule type" value="Genomic_DNA"/>
</dbReference>
<evidence type="ECO:0000313" key="4">
    <source>
        <dbReference type="EMBL" id="QDU78934.1"/>
    </source>
</evidence>
<dbReference type="GO" id="GO:0030288">
    <property type="term" value="C:outer membrane-bounded periplasmic space"/>
    <property type="evidence" value="ECO:0007669"/>
    <property type="project" value="TreeGrafter"/>
</dbReference>
<dbReference type="InterPro" id="IPR050555">
    <property type="entry name" value="Bact_Solute-Bind_Prot2"/>
</dbReference>
<dbReference type="Proteomes" id="UP000317178">
    <property type="component" value="Chromosome"/>
</dbReference>
<keyword evidence="5" id="KW-1185">Reference proteome</keyword>
<dbReference type="InterPro" id="IPR028082">
    <property type="entry name" value="Peripla_BP_I"/>
</dbReference>
<dbReference type="PANTHER" id="PTHR30036">
    <property type="entry name" value="D-XYLOSE-BINDING PERIPLASMIC PROTEIN"/>
    <property type="match status" value="1"/>
</dbReference>
<dbReference type="SUPFAM" id="SSF53822">
    <property type="entry name" value="Periplasmic binding protein-like I"/>
    <property type="match status" value="1"/>
</dbReference>
<comment type="similarity">
    <text evidence="2">Belongs to the bacterial solute-binding protein 2 family.</text>
</comment>
<dbReference type="CDD" id="cd06302">
    <property type="entry name" value="PBP1_LsrB_Quorum_Sensing-like"/>
    <property type="match status" value="1"/>
</dbReference>
<dbReference type="KEGG" id="plon:Pla110_06380"/>
<evidence type="ECO:0000259" key="3">
    <source>
        <dbReference type="Pfam" id="PF13407"/>
    </source>
</evidence>
<accession>A0A518CID9</accession>
<dbReference type="GO" id="GO:0030246">
    <property type="term" value="F:carbohydrate binding"/>
    <property type="evidence" value="ECO:0007669"/>
    <property type="project" value="TreeGrafter"/>
</dbReference>
<proteinExistence type="inferred from homology"/>
<dbReference type="Gene3D" id="3.40.50.2300">
    <property type="match status" value="2"/>
</dbReference>
<evidence type="ECO:0000256" key="2">
    <source>
        <dbReference type="ARBA" id="ARBA00007639"/>
    </source>
</evidence>
<reference evidence="4 5" key="1">
    <citation type="submission" date="2019-02" db="EMBL/GenBank/DDBJ databases">
        <title>Deep-cultivation of Planctomycetes and their phenomic and genomic characterization uncovers novel biology.</title>
        <authorList>
            <person name="Wiegand S."/>
            <person name="Jogler M."/>
            <person name="Boedeker C."/>
            <person name="Pinto D."/>
            <person name="Vollmers J."/>
            <person name="Rivas-Marin E."/>
            <person name="Kohn T."/>
            <person name="Peeters S.H."/>
            <person name="Heuer A."/>
            <person name="Rast P."/>
            <person name="Oberbeckmann S."/>
            <person name="Bunk B."/>
            <person name="Jeske O."/>
            <person name="Meyerdierks A."/>
            <person name="Storesund J.E."/>
            <person name="Kallscheuer N."/>
            <person name="Luecker S."/>
            <person name="Lage O.M."/>
            <person name="Pohl T."/>
            <person name="Merkel B.J."/>
            <person name="Hornburger P."/>
            <person name="Mueller R.-W."/>
            <person name="Bruemmer F."/>
            <person name="Labrenz M."/>
            <person name="Spormann A.M."/>
            <person name="Op den Camp H."/>
            <person name="Overmann J."/>
            <person name="Amann R."/>
            <person name="Jetten M.S.M."/>
            <person name="Mascher T."/>
            <person name="Medema M.H."/>
            <person name="Devos D.P."/>
            <person name="Kaster A.-K."/>
            <person name="Ovreas L."/>
            <person name="Rohde M."/>
            <person name="Galperin M.Y."/>
            <person name="Jogler C."/>
        </authorList>
    </citation>
    <scope>NUCLEOTIDE SEQUENCE [LARGE SCALE GENOMIC DNA]</scope>
    <source>
        <strain evidence="4 5">Pla110</strain>
    </source>
</reference>
<evidence type="ECO:0000313" key="5">
    <source>
        <dbReference type="Proteomes" id="UP000317178"/>
    </source>
</evidence>
<name>A0A518CID9_9PLAN</name>
<protein>
    <submittedName>
        <fullName evidence="4">Autoinducer 2-binding protein LsrB</fullName>
    </submittedName>
</protein>
<dbReference type="AlphaFoldDB" id="A0A518CID9"/>
<dbReference type="OrthoDB" id="9795981at2"/>